<proteinExistence type="predicted"/>
<dbReference type="SMART" id="SM00028">
    <property type="entry name" value="TPR"/>
    <property type="match status" value="1"/>
</dbReference>
<dbReference type="InterPro" id="IPR011990">
    <property type="entry name" value="TPR-like_helical_dom_sf"/>
</dbReference>
<dbReference type="EnsemblPlants" id="Kaladp0040s0023.1.v1.1">
    <property type="protein sequence ID" value="Kaladp0040s0023.1.v1.1"/>
    <property type="gene ID" value="Kaladp0040s0023.v1.1"/>
</dbReference>
<sequence length="561" mass="62599">MAAPPPPIPSFNKEKTPWWQSNKKVVGKYIKEAKPLVSSPDQNDVAHALQLLDAALALSPGHDLALDLKARSLLHLRRFKDVADMLQDFLPTPNTPDHSSAASVSSSLSSESSRHLAKDRVRLLSSRSFHFTESQVHLVPDRKPPRCFSISDFRNRILAGIRKKCDSEGGQWRYLVLGQALCHLGLMEDAMVLLQTGKRLASAAFRRESICRSDDSFTTNFRSDRSRQLTPPRTDAESISQLITHIKLLLRRKTAALAALDAGLYTEAIRYLTKVVEGRRSVPQGFLAECYMHRALAYRSAGRLAESISDCNRTLALDPTCIEALQLRASILETLWCFPDCLHDLEHLKLLYNSILRDRKLPGPVWKQHRHNVSYREIPGQLCVLATKIQKVKQNILSGDQTGNVDYYSLIGLSRGCSRVELQRSHLLLCIKHKPDKAIGFIENCEFGDDCDIDSVKDRARLSALMLYRLLQKGYKSVMATFKNDEAADTKQSRKVQATTSHAAAAVSHTRQQQTNSCKTECSSVFQGVFCRDVAVVGSCLVSQPSSCNRQVAAKSDALTC</sequence>
<dbReference type="OMA" id="NCDEQGQ"/>
<dbReference type="PANTHER" id="PTHR46816:SF1">
    <property type="entry name" value="TETRATRICOPEPTIDE REPEAT (TPR)-LIKE SUPERFAMILY PROTEIN"/>
    <property type="match status" value="1"/>
</dbReference>
<dbReference type="SUPFAM" id="SSF48452">
    <property type="entry name" value="TPR-like"/>
    <property type="match status" value="1"/>
</dbReference>
<dbReference type="Gene3D" id="1.25.40.10">
    <property type="entry name" value="Tetratricopeptide repeat domain"/>
    <property type="match status" value="1"/>
</dbReference>
<dbReference type="Gramene" id="Kaladp0040s0023.1.v1.1">
    <property type="protein sequence ID" value="Kaladp0040s0023.1.v1.1"/>
    <property type="gene ID" value="Kaladp0040s0023.v1.1"/>
</dbReference>
<dbReference type="InterPro" id="IPR019734">
    <property type="entry name" value="TPR_rpt"/>
</dbReference>
<evidence type="ECO:0000313" key="2">
    <source>
        <dbReference type="Proteomes" id="UP000594263"/>
    </source>
</evidence>
<protein>
    <submittedName>
        <fullName evidence="1">Uncharacterized protein</fullName>
    </submittedName>
</protein>
<dbReference type="Proteomes" id="UP000594263">
    <property type="component" value="Unplaced"/>
</dbReference>
<organism evidence="1 2">
    <name type="scientific">Kalanchoe fedtschenkoi</name>
    <name type="common">Lavender scallops</name>
    <name type="synonym">South American air plant</name>
    <dbReference type="NCBI Taxonomy" id="63787"/>
    <lineage>
        <taxon>Eukaryota</taxon>
        <taxon>Viridiplantae</taxon>
        <taxon>Streptophyta</taxon>
        <taxon>Embryophyta</taxon>
        <taxon>Tracheophyta</taxon>
        <taxon>Spermatophyta</taxon>
        <taxon>Magnoliopsida</taxon>
        <taxon>eudicotyledons</taxon>
        <taxon>Gunneridae</taxon>
        <taxon>Pentapetalae</taxon>
        <taxon>Saxifragales</taxon>
        <taxon>Crassulaceae</taxon>
        <taxon>Kalanchoe</taxon>
    </lineage>
</organism>
<keyword evidence="2" id="KW-1185">Reference proteome</keyword>
<dbReference type="SUPFAM" id="SSF46565">
    <property type="entry name" value="Chaperone J-domain"/>
    <property type="match status" value="1"/>
</dbReference>
<reference evidence="1" key="1">
    <citation type="submission" date="2021-01" db="UniProtKB">
        <authorList>
            <consortium name="EnsemblPlants"/>
        </authorList>
    </citation>
    <scope>IDENTIFICATION</scope>
</reference>
<dbReference type="CDD" id="cd06257">
    <property type="entry name" value="DnaJ"/>
    <property type="match status" value="1"/>
</dbReference>
<dbReference type="PANTHER" id="PTHR46816">
    <property type="entry name" value="OS01G0273500 PROTEIN"/>
    <property type="match status" value="1"/>
</dbReference>
<name>A0A7N0TLT0_KALFE</name>
<evidence type="ECO:0000313" key="1">
    <source>
        <dbReference type="EnsemblPlants" id="Kaladp0040s0023.1.v1.1"/>
    </source>
</evidence>
<accession>A0A7N0TLT0</accession>
<dbReference type="InterPro" id="IPR036869">
    <property type="entry name" value="J_dom_sf"/>
</dbReference>
<dbReference type="InterPro" id="IPR001623">
    <property type="entry name" value="DnaJ_domain"/>
</dbReference>
<dbReference type="AlphaFoldDB" id="A0A7N0TLT0"/>